<dbReference type="EMBL" id="JAXIVS010000006">
    <property type="protein sequence ID" value="MDY7228551.1"/>
    <property type="molecule type" value="Genomic_DNA"/>
</dbReference>
<dbReference type="Proteomes" id="UP001291309">
    <property type="component" value="Unassembled WGS sequence"/>
</dbReference>
<reference evidence="1 2" key="1">
    <citation type="submission" date="2023-12" db="EMBL/GenBank/DDBJ databases">
        <title>the genome sequence of Hyalangium sp. s54d21.</title>
        <authorList>
            <person name="Zhang X."/>
        </authorList>
    </citation>
    <scope>NUCLEOTIDE SEQUENCE [LARGE SCALE GENOMIC DNA]</scope>
    <source>
        <strain evidence="2">s54d21</strain>
    </source>
</reference>
<protein>
    <submittedName>
        <fullName evidence="1">Uncharacterized protein</fullName>
    </submittedName>
</protein>
<name>A0ABU5H5G1_9BACT</name>
<comment type="caution">
    <text evidence="1">The sequence shown here is derived from an EMBL/GenBank/DDBJ whole genome shotgun (WGS) entry which is preliminary data.</text>
</comment>
<accession>A0ABU5H5G1</accession>
<evidence type="ECO:0000313" key="1">
    <source>
        <dbReference type="EMBL" id="MDY7228551.1"/>
    </source>
</evidence>
<dbReference type="RefSeq" id="WP_321547278.1">
    <property type="nucleotide sequence ID" value="NZ_JAXIVS010000006.1"/>
</dbReference>
<evidence type="ECO:0000313" key="2">
    <source>
        <dbReference type="Proteomes" id="UP001291309"/>
    </source>
</evidence>
<gene>
    <name evidence="1" type="ORF">SYV04_19170</name>
</gene>
<proteinExistence type="predicted"/>
<organism evidence="1 2">
    <name type="scientific">Hyalangium rubrum</name>
    <dbReference type="NCBI Taxonomy" id="3103134"/>
    <lineage>
        <taxon>Bacteria</taxon>
        <taxon>Pseudomonadati</taxon>
        <taxon>Myxococcota</taxon>
        <taxon>Myxococcia</taxon>
        <taxon>Myxococcales</taxon>
        <taxon>Cystobacterineae</taxon>
        <taxon>Archangiaceae</taxon>
        <taxon>Hyalangium</taxon>
    </lineage>
</organism>
<keyword evidence="2" id="KW-1185">Reference proteome</keyword>
<sequence>MLNLWKTKEEKISIQTDMTLDQVRVAMRQLLMEENTNHYRMGELYNYVVKEKLAEAVGYKTAQDYFSEHLREVSRATLVAYGAVANGFTAPVCNQFGVTRLSLLLTYEEAAETEVNHAEPGGTIIEVMGETGEVTPKPFSECSVDDMRRALQRRRKPASSKPLPSEDLAIADQYMKAVTSKLPKGAPVRMQVRNHKGKPVLDFKGIPLAQVTKLAEALLAQPISMPQAKEVEQAPNVV</sequence>